<dbReference type="GO" id="GO:0005829">
    <property type="term" value="C:cytosol"/>
    <property type="evidence" value="ECO:0007669"/>
    <property type="project" value="TreeGrafter"/>
</dbReference>
<dbReference type="OrthoDB" id="379794at2759"/>
<dbReference type="Pfam" id="PF09759">
    <property type="entry name" value="Atx10homo_assoc"/>
    <property type="match status" value="1"/>
</dbReference>
<dbReference type="Proteomes" id="UP000245768">
    <property type="component" value="Unassembled WGS sequence"/>
</dbReference>
<proteinExistence type="inferred from homology"/>
<gene>
    <name evidence="7" type="ORF">FA10DRAFT_302568</name>
</gene>
<dbReference type="InterPro" id="IPR051374">
    <property type="entry name" value="Ataxin-10/CTR86_families"/>
</dbReference>
<evidence type="ECO:0000256" key="4">
    <source>
        <dbReference type="ARBA" id="ARBA00044746"/>
    </source>
</evidence>
<organism evidence="7 8">
    <name type="scientific">Acaromyces ingoldii</name>
    <dbReference type="NCBI Taxonomy" id="215250"/>
    <lineage>
        <taxon>Eukaryota</taxon>
        <taxon>Fungi</taxon>
        <taxon>Dikarya</taxon>
        <taxon>Basidiomycota</taxon>
        <taxon>Ustilaginomycotina</taxon>
        <taxon>Exobasidiomycetes</taxon>
        <taxon>Exobasidiales</taxon>
        <taxon>Cryptobasidiaceae</taxon>
        <taxon>Acaromyces</taxon>
    </lineage>
</organism>
<keyword evidence="3" id="KW-0131">Cell cycle</keyword>
<comment type="function">
    <text evidence="4">May play a role in the regulation of cytokinesis.</text>
</comment>
<evidence type="ECO:0000259" key="6">
    <source>
        <dbReference type="Pfam" id="PF09759"/>
    </source>
</evidence>
<evidence type="ECO:0000256" key="1">
    <source>
        <dbReference type="ARBA" id="ARBA00008384"/>
    </source>
</evidence>
<dbReference type="InterPro" id="IPR019156">
    <property type="entry name" value="Ataxin-10_domain"/>
</dbReference>
<keyword evidence="8" id="KW-1185">Reference proteome</keyword>
<dbReference type="RefSeq" id="XP_025376399.1">
    <property type="nucleotide sequence ID" value="XM_025525141.1"/>
</dbReference>
<feature type="domain" description="Ataxin-10" evidence="6">
    <location>
        <begin position="492"/>
        <end position="549"/>
    </location>
</feature>
<evidence type="ECO:0000256" key="3">
    <source>
        <dbReference type="ARBA" id="ARBA00023306"/>
    </source>
</evidence>
<dbReference type="PANTHER" id="PTHR13255:SF0">
    <property type="entry name" value="ATAXIN-10"/>
    <property type="match status" value="1"/>
</dbReference>
<dbReference type="InParanoid" id="A0A316YJ31"/>
<dbReference type="GO" id="GO:0051301">
    <property type="term" value="P:cell division"/>
    <property type="evidence" value="ECO:0007669"/>
    <property type="project" value="UniProtKB-KW"/>
</dbReference>
<evidence type="ECO:0000256" key="5">
    <source>
        <dbReference type="ARBA" id="ARBA00044801"/>
    </source>
</evidence>
<evidence type="ECO:0000313" key="8">
    <source>
        <dbReference type="Proteomes" id="UP000245768"/>
    </source>
</evidence>
<dbReference type="PANTHER" id="PTHR13255">
    <property type="entry name" value="ATAXIN-10"/>
    <property type="match status" value="1"/>
</dbReference>
<name>A0A316YJ31_9BASI</name>
<evidence type="ECO:0000256" key="2">
    <source>
        <dbReference type="ARBA" id="ARBA00022618"/>
    </source>
</evidence>
<comment type="similarity">
    <text evidence="1">Belongs to the ataxin-10 family.</text>
</comment>
<reference evidence="7 8" key="1">
    <citation type="journal article" date="2018" name="Mol. Biol. Evol.">
        <title>Broad Genomic Sampling Reveals a Smut Pathogenic Ancestry of the Fungal Clade Ustilaginomycotina.</title>
        <authorList>
            <person name="Kijpornyongpan T."/>
            <person name="Mondo S.J."/>
            <person name="Barry K."/>
            <person name="Sandor L."/>
            <person name="Lee J."/>
            <person name="Lipzen A."/>
            <person name="Pangilinan J."/>
            <person name="LaButti K."/>
            <person name="Hainaut M."/>
            <person name="Henrissat B."/>
            <person name="Grigoriev I.V."/>
            <person name="Spatafora J.W."/>
            <person name="Aime M.C."/>
        </authorList>
    </citation>
    <scope>NUCLEOTIDE SEQUENCE [LARGE SCALE GENOMIC DNA]</scope>
    <source>
        <strain evidence="7 8">MCA 4198</strain>
    </source>
</reference>
<dbReference type="GeneID" id="37047057"/>
<protein>
    <recommendedName>
        <fullName evidence="5">Ataxin-10 homolog</fullName>
    </recommendedName>
</protein>
<accession>A0A316YJ31</accession>
<sequence length="553" mass="60134">MDEAELQRALEGQDEAALEEMARRLARSEVDRGRFRALMGRGPELALSASARWEEAVSKAEGMRTAALVARILRNGIVGDTEAQKCCFCVAASAVATLWKTTTFTFEDNDDARLLSRTLVQLLSNLVTQNDELQGRLWSDALGIGRIKEGTTRDGVDLVIRLLQSPDQGTSAASQVLVLNTTVDSGARSEILVQKSAGATLMRCLLDLAQSHVEEDEDEEEGAEEQVLHDNDSGLAVPLEDSFTKKRRTRMENLGVLFAIFDNIMDRGLFDKAYSSLAPINEEHSLVSASQLTLLKLLDAKLQQKHASVGKDDAQSLLDAFTKLATWAQSSMQDVINAGPDEAKPDARLVEVHVGLVLLCQCLIQLSMSIVSSSAPSPAQSILSLMRTQIFVGTLISLLHTTMEFSPAISPFKSTAATPVSQPPQGHALSQTGAATLAAGAAGVSKSNDGSRPGMDNLKRDLVSLLGTLSFYRSLPTPTEKEKESESESVRIVQDTTREKGGLFDVMNLTQLDERNPYIRERAIFALRNLLRNNEESQNLVARLRPVEANGTS</sequence>
<evidence type="ECO:0000313" key="7">
    <source>
        <dbReference type="EMBL" id="PWN89201.1"/>
    </source>
</evidence>
<keyword evidence="2" id="KW-0132">Cell division</keyword>
<dbReference type="EMBL" id="KZ819637">
    <property type="protein sequence ID" value="PWN89201.1"/>
    <property type="molecule type" value="Genomic_DNA"/>
</dbReference>
<dbReference type="AlphaFoldDB" id="A0A316YJ31"/>